<dbReference type="PANTHER" id="PTHR12558">
    <property type="entry name" value="CELL DIVISION CYCLE 16,23,27"/>
    <property type="match status" value="1"/>
</dbReference>
<dbReference type="eggNOG" id="COG0457">
    <property type="taxonomic scope" value="Bacteria"/>
</dbReference>
<feature type="repeat" description="TPR" evidence="1">
    <location>
        <begin position="110"/>
        <end position="143"/>
    </location>
</feature>
<dbReference type="SMART" id="SM00028">
    <property type="entry name" value="TPR"/>
    <property type="match status" value="7"/>
</dbReference>
<accession>K6YRY0</accession>
<keyword evidence="4" id="KW-1185">Reference proteome</keyword>
<keyword evidence="1" id="KW-0802">TPR repeat</keyword>
<dbReference type="PANTHER" id="PTHR12558:SF13">
    <property type="entry name" value="CELL DIVISION CYCLE PROTEIN 27 HOMOLOG"/>
    <property type="match status" value="1"/>
</dbReference>
<evidence type="ECO:0000313" key="4">
    <source>
        <dbReference type="Proteomes" id="UP000006334"/>
    </source>
</evidence>
<dbReference type="Gene3D" id="2.60.120.620">
    <property type="entry name" value="q2cbj1_9rhob like domain"/>
    <property type="match status" value="1"/>
</dbReference>
<dbReference type="Gene3D" id="1.25.40.10">
    <property type="entry name" value="Tetratricopeptide repeat domain"/>
    <property type="match status" value="1"/>
</dbReference>
<dbReference type="InterPro" id="IPR056413">
    <property type="entry name" value="TPR_CcmH_CycH"/>
</dbReference>
<dbReference type="Pfam" id="PF23914">
    <property type="entry name" value="TPR_CcmH_CycH"/>
    <property type="match status" value="1"/>
</dbReference>
<dbReference type="InterPro" id="IPR019734">
    <property type="entry name" value="TPR_rpt"/>
</dbReference>
<name>K6YRY0_9ALTE</name>
<feature type="domain" description="Cytochrome c-type biogenesis protein H TPR" evidence="2">
    <location>
        <begin position="103"/>
        <end position="206"/>
    </location>
</feature>
<gene>
    <name evidence="3" type="ORF">GLIP_1435</name>
</gene>
<sequence length="606" mass="69585">MQNPNLSVQQRLNLAMQLLHAGQFEQALSHFLILKKLGLTDFRLSRAIGSAYERLLKDNDAKHYFAESLALNPKQPDLHFALANIALRAGEFSNAIKQYKQCLAFDNQNIRVWLKLGQTYLQTEQLDLAAQAFTRCEAIQPGDVDARLGQSRVLQKRKLFEQAEKILTDLAKQQPQNTKILSELAWLEKLVGNYTRAVTLFQKRLNIDANNPECYEDLALANLDVGNTNDALDILKVGIQKAPEHRNLNKLLSSLKFEMNEEDHLAHYRQKPVEEMTNELLADYISGLIKNDQTELAETLVDRLNSFSTKRHVAEQMQLALWEKSKKYEPIVGYFQNLHRQNIHISAPQNERLIKAYLATGNYQLANQLIDRMLQDSPNDQFLWALKSTTLRLLNNPEYESLCDYQSMVFSQQILLPSNHQSLEQFNHQLRETLVKIHTSRRNPLEQSLRNGTQTTGNLFSRQLPIIQELKSALKNTIDAMLTGLPKNTSHPFYKHAGKDFDFSANWSVRLTNQGFHISHVHPKGWLSSAYYVQLPDSISDDDKKGWLHFGKPGIDLPMQLNAQKWVKPEVGKLVLFPSYFWHGTEPFTDSKERMSVAFDLLPTKQ</sequence>
<feature type="repeat" description="TPR" evidence="1">
    <location>
        <begin position="76"/>
        <end position="109"/>
    </location>
</feature>
<dbReference type="AlphaFoldDB" id="K6YRY0"/>
<dbReference type="STRING" id="1127673.GLIP_1435"/>
<dbReference type="Pfam" id="PF13759">
    <property type="entry name" value="2OG-FeII_Oxy_5"/>
    <property type="match status" value="1"/>
</dbReference>
<evidence type="ECO:0000313" key="3">
    <source>
        <dbReference type="EMBL" id="GAC14070.1"/>
    </source>
</evidence>
<protein>
    <recommendedName>
        <fullName evidence="2">Cytochrome c-type biogenesis protein H TPR domain-containing protein</fullName>
    </recommendedName>
</protein>
<dbReference type="InterPro" id="IPR011990">
    <property type="entry name" value="TPR-like_helical_dom_sf"/>
</dbReference>
<dbReference type="PROSITE" id="PS50005">
    <property type="entry name" value="TPR"/>
    <property type="match status" value="2"/>
</dbReference>
<dbReference type="SUPFAM" id="SSF48452">
    <property type="entry name" value="TPR-like"/>
    <property type="match status" value="2"/>
</dbReference>
<dbReference type="Proteomes" id="UP000006334">
    <property type="component" value="Unassembled WGS sequence"/>
</dbReference>
<organism evidence="3 4">
    <name type="scientific">Aliiglaciecola lipolytica E3</name>
    <dbReference type="NCBI Taxonomy" id="1127673"/>
    <lineage>
        <taxon>Bacteria</taxon>
        <taxon>Pseudomonadati</taxon>
        <taxon>Pseudomonadota</taxon>
        <taxon>Gammaproteobacteria</taxon>
        <taxon>Alteromonadales</taxon>
        <taxon>Alteromonadaceae</taxon>
        <taxon>Aliiglaciecola</taxon>
    </lineage>
</organism>
<proteinExistence type="predicted"/>
<reference evidence="3 4" key="1">
    <citation type="journal article" date="2017" name="Antonie Van Leeuwenhoek">
        <title>Rhizobium rhizosphaerae sp. nov., a novel species isolated from rice rhizosphere.</title>
        <authorList>
            <person name="Zhao J.J."/>
            <person name="Zhang J."/>
            <person name="Zhang R.J."/>
            <person name="Zhang C.W."/>
            <person name="Yin H.Q."/>
            <person name="Zhang X.X."/>
        </authorList>
    </citation>
    <scope>NUCLEOTIDE SEQUENCE [LARGE SCALE GENOMIC DNA]</scope>
    <source>
        <strain evidence="3 4">E3</strain>
    </source>
</reference>
<dbReference type="InterPro" id="IPR012668">
    <property type="entry name" value="CHP02466"/>
</dbReference>
<evidence type="ECO:0000256" key="1">
    <source>
        <dbReference type="PROSITE-ProRule" id="PRU00339"/>
    </source>
</evidence>
<evidence type="ECO:0000259" key="2">
    <source>
        <dbReference type="Pfam" id="PF23914"/>
    </source>
</evidence>
<comment type="caution">
    <text evidence="3">The sequence shown here is derived from an EMBL/GenBank/DDBJ whole genome shotgun (WGS) entry which is preliminary data.</text>
</comment>
<dbReference type="EMBL" id="BAEN01000032">
    <property type="protein sequence ID" value="GAC14070.1"/>
    <property type="molecule type" value="Genomic_DNA"/>
</dbReference>